<evidence type="ECO:0000313" key="4">
    <source>
        <dbReference type="Proteomes" id="UP000284024"/>
    </source>
</evidence>
<comment type="caution">
    <text evidence="3">The sequence shown here is derived from an EMBL/GenBank/DDBJ whole genome shotgun (WGS) entry which is preliminary data.</text>
</comment>
<keyword evidence="1" id="KW-0812">Transmembrane</keyword>
<dbReference type="AlphaFoldDB" id="A0A414W5R5"/>
<feature type="domain" description="DZANK-type" evidence="2">
    <location>
        <begin position="3"/>
        <end position="56"/>
    </location>
</feature>
<keyword evidence="1" id="KW-0472">Membrane</keyword>
<gene>
    <name evidence="3" type="ORF">DW222_01390</name>
</gene>
<sequence>MKCEKCGAELYEGAKFCQNCGHEVTPPKTQTLECPKCGGVMTMDFDNPIKVCPFCGNRELIVESEMTTRQRVRNKTIRNISNDIRATGKEFIESRERIKREKEKNDMKVLLGMAIFLILIILFSFIMSIFGQ</sequence>
<feature type="transmembrane region" description="Helical" evidence="1">
    <location>
        <begin position="109"/>
        <end position="130"/>
    </location>
</feature>
<accession>A0A414W5R5</accession>
<dbReference type="EMBL" id="QRJH01000001">
    <property type="protein sequence ID" value="RHH21115.1"/>
    <property type="molecule type" value="Genomic_DNA"/>
</dbReference>
<protein>
    <submittedName>
        <fullName evidence="3">Zinc-ribbon domain-containing protein</fullName>
    </submittedName>
</protein>
<dbReference type="Proteomes" id="UP000284024">
    <property type="component" value="Unassembled WGS sequence"/>
</dbReference>
<keyword evidence="1" id="KW-1133">Transmembrane helix</keyword>
<dbReference type="RefSeq" id="WP_118235465.1">
    <property type="nucleotide sequence ID" value="NZ_QRJH01000001.1"/>
</dbReference>
<evidence type="ECO:0000259" key="2">
    <source>
        <dbReference type="Pfam" id="PF12773"/>
    </source>
</evidence>
<evidence type="ECO:0000313" key="3">
    <source>
        <dbReference type="EMBL" id="RHH21115.1"/>
    </source>
</evidence>
<name>A0A414W5R5_9FIRM</name>
<proteinExistence type="predicted"/>
<evidence type="ECO:0000256" key="1">
    <source>
        <dbReference type="SAM" id="Phobius"/>
    </source>
</evidence>
<organism evidence="3 4">
    <name type="scientific">Blautia obeum</name>
    <dbReference type="NCBI Taxonomy" id="40520"/>
    <lineage>
        <taxon>Bacteria</taxon>
        <taxon>Bacillati</taxon>
        <taxon>Bacillota</taxon>
        <taxon>Clostridia</taxon>
        <taxon>Lachnospirales</taxon>
        <taxon>Lachnospiraceae</taxon>
        <taxon>Blautia</taxon>
    </lineage>
</organism>
<dbReference type="Pfam" id="PF12773">
    <property type="entry name" value="DZR"/>
    <property type="match status" value="1"/>
</dbReference>
<reference evidence="3 4" key="1">
    <citation type="submission" date="2018-08" db="EMBL/GenBank/DDBJ databases">
        <title>A genome reference for cultivated species of the human gut microbiota.</title>
        <authorList>
            <person name="Zou Y."/>
            <person name="Xue W."/>
            <person name="Luo G."/>
        </authorList>
    </citation>
    <scope>NUCLEOTIDE SEQUENCE [LARGE SCALE GENOMIC DNA]</scope>
    <source>
        <strain evidence="3 4">AM18-2AC</strain>
    </source>
</reference>
<dbReference type="InterPro" id="IPR025874">
    <property type="entry name" value="DZR"/>
</dbReference>